<dbReference type="Pfam" id="PF01520">
    <property type="entry name" value="Amidase_3"/>
    <property type="match status" value="1"/>
</dbReference>
<keyword evidence="1" id="KW-0378">Hydrolase</keyword>
<dbReference type="OrthoDB" id="9806267at2"/>
<dbReference type="Gene3D" id="3.40.630.40">
    <property type="entry name" value="Zn-dependent exopeptidases"/>
    <property type="match status" value="1"/>
</dbReference>
<dbReference type="AlphaFoldDB" id="A0A1I0FAK0"/>
<dbReference type="InterPro" id="IPR002508">
    <property type="entry name" value="MurNAc-LAA_cat"/>
</dbReference>
<protein>
    <submittedName>
        <fullName evidence="3">N-acetylmuramoyl-L-alanine amidase</fullName>
    </submittedName>
</protein>
<organism evidence="3 4">
    <name type="scientific">Natronincola peptidivorans</name>
    <dbReference type="NCBI Taxonomy" id="426128"/>
    <lineage>
        <taxon>Bacteria</taxon>
        <taxon>Bacillati</taxon>
        <taxon>Bacillota</taxon>
        <taxon>Clostridia</taxon>
        <taxon>Peptostreptococcales</taxon>
        <taxon>Natronincolaceae</taxon>
        <taxon>Natronincola</taxon>
    </lineage>
</organism>
<evidence type="ECO:0000313" key="4">
    <source>
        <dbReference type="Proteomes" id="UP000199568"/>
    </source>
</evidence>
<dbReference type="GO" id="GO:0030288">
    <property type="term" value="C:outer membrane-bounded periplasmic space"/>
    <property type="evidence" value="ECO:0007669"/>
    <property type="project" value="TreeGrafter"/>
</dbReference>
<dbReference type="InterPro" id="IPR050695">
    <property type="entry name" value="N-acetylmuramoyl_amidase_3"/>
</dbReference>
<dbReference type="SMART" id="SM00646">
    <property type="entry name" value="Ami_3"/>
    <property type="match status" value="1"/>
</dbReference>
<gene>
    <name evidence="3" type="ORF">SAMN05660297_02724</name>
</gene>
<dbReference type="NCBIfam" id="TIGR02883">
    <property type="entry name" value="spore_cwlD"/>
    <property type="match status" value="1"/>
</dbReference>
<accession>A0A1I0FAK0</accession>
<dbReference type="SUPFAM" id="SSF53187">
    <property type="entry name" value="Zn-dependent exopeptidases"/>
    <property type="match status" value="1"/>
</dbReference>
<feature type="domain" description="MurNAc-LAA" evidence="2">
    <location>
        <begin position="119"/>
        <end position="231"/>
    </location>
</feature>
<dbReference type="GO" id="GO:0008745">
    <property type="term" value="F:N-acetylmuramoyl-L-alanine amidase activity"/>
    <property type="evidence" value="ECO:0007669"/>
    <property type="project" value="InterPro"/>
</dbReference>
<dbReference type="GO" id="GO:0009253">
    <property type="term" value="P:peptidoglycan catabolic process"/>
    <property type="evidence" value="ECO:0007669"/>
    <property type="project" value="InterPro"/>
</dbReference>
<sequence length="238" mass="26913">MKLIIIKKKWILMALLILIAIGVFASCFHHYRYRSITTLMPSLTKVIVIDPGHGGIDPGAVSKNGVMEKNINLAIAHHLREYLQQSGAVVIMTRTEDVGLYSDGGTIRQKKNEDLRKRKEIVKNSKADIFITIHLNSFQQTQYYGAQTFYPKDNPAGKPLAIKIQEAFIDALDKNNKRVALAKNDVYLIKGLDIPTVLVECGFLSNPQEEKLLQKSDYQKKVAWAIYIGIQNYFSYSP</sequence>
<reference evidence="3 4" key="1">
    <citation type="submission" date="2016-10" db="EMBL/GenBank/DDBJ databases">
        <authorList>
            <person name="de Groot N.N."/>
        </authorList>
    </citation>
    <scope>NUCLEOTIDE SEQUENCE [LARGE SCALE GENOMIC DNA]</scope>
    <source>
        <strain evidence="3 4">DSM 18979</strain>
    </source>
</reference>
<dbReference type="Proteomes" id="UP000199568">
    <property type="component" value="Unassembled WGS sequence"/>
</dbReference>
<evidence type="ECO:0000259" key="2">
    <source>
        <dbReference type="SMART" id="SM00646"/>
    </source>
</evidence>
<dbReference type="InterPro" id="IPR014234">
    <property type="entry name" value="Spore_CwlD"/>
</dbReference>
<dbReference type="PANTHER" id="PTHR30404:SF0">
    <property type="entry name" value="N-ACETYLMURAMOYL-L-ALANINE AMIDASE AMIC"/>
    <property type="match status" value="1"/>
</dbReference>
<proteinExistence type="predicted"/>
<evidence type="ECO:0000313" key="3">
    <source>
        <dbReference type="EMBL" id="SET54853.1"/>
    </source>
</evidence>
<dbReference type="CDD" id="cd02696">
    <property type="entry name" value="MurNAc-LAA"/>
    <property type="match status" value="1"/>
</dbReference>
<evidence type="ECO:0000256" key="1">
    <source>
        <dbReference type="ARBA" id="ARBA00022801"/>
    </source>
</evidence>
<dbReference type="STRING" id="426128.SAMN05660297_02724"/>
<dbReference type="PROSITE" id="PS51257">
    <property type="entry name" value="PROKAR_LIPOPROTEIN"/>
    <property type="match status" value="1"/>
</dbReference>
<name>A0A1I0FAK0_9FIRM</name>
<dbReference type="RefSeq" id="WP_090445146.1">
    <property type="nucleotide sequence ID" value="NZ_FOHU01000014.1"/>
</dbReference>
<dbReference type="PANTHER" id="PTHR30404">
    <property type="entry name" value="N-ACETYLMURAMOYL-L-ALANINE AMIDASE"/>
    <property type="match status" value="1"/>
</dbReference>
<keyword evidence="4" id="KW-1185">Reference proteome</keyword>
<dbReference type="EMBL" id="FOHU01000014">
    <property type="protein sequence ID" value="SET54853.1"/>
    <property type="molecule type" value="Genomic_DNA"/>
</dbReference>